<dbReference type="RefSeq" id="WP_158980575.1">
    <property type="nucleotide sequence ID" value="NZ_WSFO01000011.1"/>
</dbReference>
<dbReference type="PROSITE" id="PS51898">
    <property type="entry name" value="TYR_RECOMBINASE"/>
    <property type="match status" value="1"/>
</dbReference>
<comment type="caution">
    <text evidence="7">The sequence shown here is derived from an EMBL/GenBank/DDBJ whole genome shotgun (WGS) entry which is preliminary data.</text>
</comment>
<dbReference type="Pfam" id="PF13356">
    <property type="entry name" value="Arm-DNA-bind_3"/>
    <property type="match status" value="1"/>
</dbReference>
<evidence type="ECO:0000259" key="6">
    <source>
        <dbReference type="PROSITE" id="PS51898"/>
    </source>
</evidence>
<evidence type="ECO:0000313" key="7">
    <source>
        <dbReference type="EMBL" id="KAE9627821.1"/>
    </source>
</evidence>
<evidence type="ECO:0000256" key="3">
    <source>
        <dbReference type="ARBA" id="ARBA00023125"/>
    </source>
</evidence>
<organism evidence="7 8">
    <name type="scientific">Parasedimentitalea maritima</name>
    <dbReference type="NCBI Taxonomy" id="2578117"/>
    <lineage>
        <taxon>Bacteria</taxon>
        <taxon>Pseudomonadati</taxon>
        <taxon>Pseudomonadota</taxon>
        <taxon>Alphaproteobacteria</taxon>
        <taxon>Rhodobacterales</taxon>
        <taxon>Paracoccaceae</taxon>
        <taxon>Parasedimentitalea</taxon>
    </lineage>
</organism>
<comment type="similarity">
    <text evidence="1">Belongs to the 'phage' integrase family.</text>
</comment>
<evidence type="ECO:0000256" key="4">
    <source>
        <dbReference type="ARBA" id="ARBA00023172"/>
    </source>
</evidence>
<dbReference type="InterPro" id="IPR038488">
    <property type="entry name" value="Integrase_DNA-bd_sf"/>
</dbReference>
<dbReference type="Pfam" id="PF00589">
    <property type="entry name" value="Phage_integrase"/>
    <property type="match status" value="1"/>
</dbReference>
<dbReference type="Gene3D" id="1.10.443.10">
    <property type="entry name" value="Intergrase catalytic core"/>
    <property type="match status" value="1"/>
</dbReference>
<dbReference type="PANTHER" id="PTHR30629:SF2">
    <property type="entry name" value="PROPHAGE INTEGRASE INTS-RELATED"/>
    <property type="match status" value="1"/>
</dbReference>
<dbReference type="InterPro" id="IPR011010">
    <property type="entry name" value="DNA_brk_join_enz"/>
</dbReference>
<evidence type="ECO:0000256" key="1">
    <source>
        <dbReference type="ARBA" id="ARBA00008857"/>
    </source>
</evidence>
<dbReference type="PANTHER" id="PTHR30629">
    <property type="entry name" value="PROPHAGE INTEGRASE"/>
    <property type="match status" value="1"/>
</dbReference>
<dbReference type="Proteomes" id="UP000441586">
    <property type="component" value="Unassembled WGS sequence"/>
</dbReference>
<proteinExistence type="inferred from homology"/>
<dbReference type="InterPro" id="IPR002104">
    <property type="entry name" value="Integrase_catalytic"/>
</dbReference>
<dbReference type="GO" id="GO:0003677">
    <property type="term" value="F:DNA binding"/>
    <property type="evidence" value="ECO:0007669"/>
    <property type="project" value="UniProtKB-KW"/>
</dbReference>
<sequence>MTSSRPPLTQAMINAALKARTQTQVLRDGKVPGLSLRIGVRSASYYLSYKPLGRRPDGRQFSTQDYKIGTTESHSLSEARREAARLKVEATSGRDPAATRRALKASAASRPEHGETMSAAVERYISTSLRGSKKHIATESGALRLAVKEMAAQDKAPAEVTTDNILTMLAIHHGRPRAVHRLGALSRFFDDLVSRDIVASNPCARIPKRNRPSPPPSRTRVFTATEVQKLLGCELPPVRRRFLTTATLLPLRFTELSELRWRNIDRDDHRLHLSHLATKNGDPFTIPVHEGLLEGVLMQPADTNPDSRVFQLAPKGGEFKSWSTLNNQVRKASGIEDFNFHHLRRTFFTCMAELGLADQGVTDALLNHRQSATRSGVIGAYNHSRLWPQKIEAMNRWYDAVQAATYSGSWTGSPRT</sequence>
<reference evidence="7 8" key="1">
    <citation type="submission" date="2019-12" db="EMBL/GenBank/DDBJ databases">
        <authorList>
            <person name="Zhang Y.-J."/>
        </authorList>
    </citation>
    <scope>NUCLEOTIDE SEQUENCE [LARGE SCALE GENOMIC DNA]</scope>
    <source>
        <strain evidence="7 8">H18S-6</strain>
    </source>
</reference>
<dbReference type="InterPro" id="IPR025166">
    <property type="entry name" value="Integrase_DNA_bind_dom"/>
</dbReference>
<name>A0A6A4RG79_9RHOB</name>
<feature type="region of interest" description="Disordered" evidence="5">
    <location>
        <begin position="88"/>
        <end position="115"/>
    </location>
</feature>
<feature type="domain" description="Tyr recombinase" evidence="6">
    <location>
        <begin position="217"/>
        <end position="395"/>
    </location>
</feature>
<dbReference type="InterPro" id="IPR050808">
    <property type="entry name" value="Phage_Integrase"/>
</dbReference>
<dbReference type="GO" id="GO:0006310">
    <property type="term" value="P:DNA recombination"/>
    <property type="evidence" value="ECO:0007669"/>
    <property type="project" value="UniProtKB-KW"/>
</dbReference>
<dbReference type="InterPro" id="IPR010998">
    <property type="entry name" value="Integrase_recombinase_N"/>
</dbReference>
<evidence type="ECO:0000256" key="2">
    <source>
        <dbReference type="ARBA" id="ARBA00022908"/>
    </source>
</evidence>
<evidence type="ECO:0000256" key="5">
    <source>
        <dbReference type="SAM" id="MobiDB-lite"/>
    </source>
</evidence>
<keyword evidence="3" id="KW-0238">DNA-binding</keyword>
<dbReference type="AlphaFoldDB" id="A0A6A4RG79"/>
<accession>A0A6A4RG79</accession>
<dbReference type="Gene3D" id="3.30.160.390">
    <property type="entry name" value="Integrase, DNA-binding domain"/>
    <property type="match status" value="1"/>
</dbReference>
<protein>
    <submittedName>
        <fullName evidence="7">DUF4102 domain-containing protein</fullName>
    </submittedName>
</protein>
<keyword evidence="4" id="KW-0233">DNA recombination</keyword>
<dbReference type="SUPFAM" id="SSF56349">
    <property type="entry name" value="DNA breaking-rejoining enzymes"/>
    <property type="match status" value="1"/>
</dbReference>
<dbReference type="Gene3D" id="1.10.150.130">
    <property type="match status" value="1"/>
</dbReference>
<evidence type="ECO:0000313" key="8">
    <source>
        <dbReference type="Proteomes" id="UP000441586"/>
    </source>
</evidence>
<keyword evidence="2" id="KW-0229">DNA integration</keyword>
<dbReference type="GO" id="GO:0015074">
    <property type="term" value="P:DNA integration"/>
    <property type="evidence" value="ECO:0007669"/>
    <property type="project" value="UniProtKB-KW"/>
</dbReference>
<dbReference type="EMBL" id="WSFO01000011">
    <property type="protein sequence ID" value="KAE9627821.1"/>
    <property type="molecule type" value="Genomic_DNA"/>
</dbReference>
<gene>
    <name evidence="7" type="ORF">GP644_17105</name>
</gene>
<dbReference type="InterPro" id="IPR013762">
    <property type="entry name" value="Integrase-like_cat_sf"/>
</dbReference>